<protein>
    <submittedName>
        <fullName evidence="3">Recombinase family protein</fullName>
    </submittedName>
</protein>
<dbReference type="GO" id="GO:0000150">
    <property type="term" value="F:DNA strand exchange activity"/>
    <property type="evidence" value="ECO:0007669"/>
    <property type="project" value="InterPro"/>
</dbReference>
<dbReference type="Proteomes" id="UP000480684">
    <property type="component" value="Unassembled WGS sequence"/>
</dbReference>
<dbReference type="Pfam" id="PF00239">
    <property type="entry name" value="Resolvase"/>
    <property type="match status" value="1"/>
</dbReference>
<accession>A0A7C9QW40</accession>
<dbReference type="InterPro" id="IPR036162">
    <property type="entry name" value="Resolvase-like_N_sf"/>
</dbReference>
<dbReference type="RefSeq" id="WP_163682420.1">
    <property type="nucleotide sequence ID" value="NZ_JAAIYP010000044.1"/>
</dbReference>
<dbReference type="EMBL" id="JAAIYP010000044">
    <property type="protein sequence ID" value="NFV81922.1"/>
    <property type="molecule type" value="Genomic_DNA"/>
</dbReference>
<dbReference type="CDD" id="cd00569">
    <property type="entry name" value="HTH_Hin_like"/>
    <property type="match status" value="1"/>
</dbReference>
<comment type="similarity">
    <text evidence="1">Belongs to the site-specific recombinase resolvase family.</text>
</comment>
<dbReference type="InterPro" id="IPR009057">
    <property type="entry name" value="Homeodomain-like_sf"/>
</dbReference>
<dbReference type="AlphaFoldDB" id="A0A7C9QW40"/>
<comment type="caution">
    <text evidence="3">The sequence shown here is derived from an EMBL/GenBank/DDBJ whole genome shotgun (WGS) entry which is preliminary data.</text>
</comment>
<organism evidence="3 4">
    <name type="scientific">Magnetospirillum aberrantis SpK</name>
    <dbReference type="NCBI Taxonomy" id="908842"/>
    <lineage>
        <taxon>Bacteria</taxon>
        <taxon>Pseudomonadati</taxon>
        <taxon>Pseudomonadota</taxon>
        <taxon>Alphaproteobacteria</taxon>
        <taxon>Rhodospirillales</taxon>
        <taxon>Rhodospirillaceae</taxon>
        <taxon>Magnetospirillum</taxon>
    </lineage>
</organism>
<name>A0A7C9QW40_9PROT</name>
<evidence type="ECO:0000256" key="1">
    <source>
        <dbReference type="ARBA" id="ARBA00009913"/>
    </source>
</evidence>
<evidence type="ECO:0000313" key="3">
    <source>
        <dbReference type="EMBL" id="NFV81922.1"/>
    </source>
</evidence>
<keyword evidence="4" id="KW-1185">Reference proteome</keyword>
<dbReference type="Pfam" id="PF13936">
    <property type="entry name" value="HTH_38"/>
    <property type="match status" value="1"/>
</dbReference>
<evidence type="ECO:0000259" key="2">
    <source>
        <dbReference type="SMART" id="SM00857"/>
    </source>
</evidence>
<reference evidence="3 4" key="1">
    <citation type="submission" date="2020-02" db="EMBL/GenBank/DDBJ databases">
        <authorList>
            <person name="Dziuba M."/>
            <person name="Kuznetsov B."/>
            <person name="Mardanov A."/>
            <person name="Ravin N."/>
            <person name="Grouzdev D."/>
        </authorList>
    </citation>
    <scope>NUCLEOTIDE SEQUENCE [LARGE SCALE GENOMIC DNA]</scope>
    <source>
        <strain evidence="3 4">SpK</strain>
    </source>
</reference>
<dbReference type="GO" id="GO:0003677">
    <property type="term" value="F:DNA binding"/>
    <property type="evidence" value="ECO:0007669"/>
    <property type="project" value="InterPro"/>
</dbReference>
<dbReference type="Gene3D" id="1.10.10.60">
    <property type="entry name" value="Homeodomain-like"/>
    <property type="match status" value="1"/>
</dbReference>
<gene>
    <name evidence="3" type="ORF">G4223_17575</name>
</gene>
<feature type="domain" description="Resolvase/invertase-type recombinase catalytic" evidence="2">
    <location>
        <begin position="2"/>
        <end position="128"/>
    </location>
</feature>
<dbReference type="Gene3D" id="3.40.50.1390">
    <property type="entry name" value="Resolvase, N-terminal catalytic domain"/>
    <property type="match status" value="1"/>
</dbReference>
<dbReference type="InterPro" id="IPR006119">
    <property type="entry name" value="Resolv_N"/>
</dbReference>
<dbReference type="SMART" id="SM00857">
    <property type="entry name" value="Resolvase"/>
    <property type="match status" value="1"/>
</dbReference>
<dbReference type="SUPFAM" id="SSF53041">
    <property type="entry name" value="Resolvase-like"/>
    <property type="match status" value="1"/>
</dbReference>
<sequence length="182" mass="19879">MIVGYFRRIDVEEAGAPQAILRAERCLRIESDPVGRDDARIRLLADLSGGDVLVSPSIPHLAVSIGELLRVCHRVHRAGATLRLAAERIDTSIPAARNALVALADFDRRLLAERRRVGREDAALRGAQPGRPRKLDDQLVRMVRDDLAAGRTYASIARTLGVHPTTVMRLLQRAEAQAGGGE</sequence>
<dbReference type="InterPro" id="IPR025246">
    <property type="entry name" value="IS30-like_HTH"/>
</dbReference>
<dbReference type="SUPFAM" id="SSF46689">
    <property type="entry name" value="Homeodomain-like"/>
    <property type="match status" value="1"/>
</dbReference>
<evidence type="ECO:0000313" key="4">
    <source>
        <dbReference type="Proteomes" id="UP000480684"/>
    </source>
</evidence>
<proteinExistence type="inferred from homology"/>